<dbReference type="SMART" id="SM00195">
    <property type="entry name" value="DSPc"/>
    <property type="match status" value="1"/>
</dbReference>
<reference evidence="2 3" key="1">
    <citation type="submission" date="2017-06" db="EMBL/GenBank/DDBJ databases">
        <title>Ensifer strains isolated from leguminous trees and herbs display diverse denitrification phenotypes with some acting as strong N2O sinks.</title>
        <authorList>
            <person name="Woliy K."/>
            <person name="Mania D."/>
            <person name="Bakken L.R."/>
            <person name="Frostegard A."/>
        </authorList>
    </citation>
    <scope>NUCLEOTIDE SEQUENCE [LARGE SCALE GENOMIC DNA]</scope>
    <source>
        <strain evidence="2 3">AC50a</strain>
    </source>
</reference>
<evidence type="ECO:0000313" key="3">
    <source>
        <dbReference type="Proteomes" id="UP000231987"/>
    </source>
</evidence>
<protein>
    <submittedName>
        <fullName evidence="2">Protein phosphatase</fullName>
    </submittedName>
</protein>
<dbReference type="SUPFAM" id="SSF52799">
    <property type="entry name" value="(Phosphotyrosine protein) phosphatases II"/>
    <property type="match status" value="1"/>
</dbReference>
<dbReference type="Gene3D" id="3.90.190.10">
    <property type="entry name" value="Protein tyrosine phosphatase superfamily"/>
    <property type="match status" value="1"/>
</dbReference>
<name>A0A2J0Z4V8_RHIML</name>
<dbReference type="PROSITE" id="PS50056">
    <property type="entry name" value="TYR_PHOSPHATASE_2"/>
    <property type="match status" value="1"/>
</dbReference>
<organism evidence="2 3">
    <name type="scientific">Rhizobium meliloti</name>
    <name type="common">Ensifer meliloti</name>
    <name type="synonym">Sinorhizobium meliloti</name>
    <dbReference type="NCBI Taxonomy" id="382"/>
    <lineage>
        <taxon>Bacteria</taxon>
        <taxon>Pseudomonadati</taxon>
        <taxon>Pseudomonadota</taxon>
        <taxon>Alphaproteobacteria</taxon>
        <taxon>Hyphomicrobiales</taxon>
        <taxon>Rhizobiaceae</taxon>
        <taxon>Sinorhizobium/Ensifer group</taxon>
        <taxon>Sinorhizobium</taxon>
    </lineage>
</organism>
<dbReference type="InterPro" id="IPR029021">
    <property type="entry name" value="Prot-tyrosine_phosphatase-like"/>
</dbReference>
<sequence>MDAPVHTRPAISLIAEGLGPHGSALYIGGSEGARDLGLLRQNGITAVVNCAINLDINYVEGPSDEADGERRASGFAAIRYYKIGMIDDEGSPETMMLGAYYILDGALRQSMPKRPTYPFRDGGNILVNCRGGRSRSVSLVALFLHKQQPNLYPTLEDAVAAIRTRRQLMPDEWFETPKPMLYEAARRASAWIDMIERERQKERPC</sequence>
<evidence type="ECO:0000259" key="1">
    <source>
        <dbReference type="PROSITE" id="PS50056"/>
    </source>
</evidence>
<dbReference type="AlphaFoldDB" id="A0A2J0Z4V8"/>
<dbReference type="CDD" id="cd14498">
    <property type="entry name" value="DSP"/>
    <property type="match status" value="1"/>
</dbReference>
<proteinExistence type="predicted"/>
<dbReference type="Proteomes" id="UP000231987">
    <property type="component" value="Unassembled WGS sequence"/>
</dbReference>
<feature type="domain" description="Tyrosine specific protein phosphatases" evidence="1">
    <location>
        <begin position="121"/>
        <end position="169"/>
    </location>
</feature>
<dbReference type="RefSeq" id="WP_100670826.1">
    <property type="nucleotide sequence ID" value="NZ_CP141213.1"/>
</dbReference>
<gene>
    <name evidence="2" type="ORF">CEJ86_07650</name>
</gene>
<evidence type="ECO:0000313" key="2">
    <source>
        <dbReference type="EMBL" id="PJR15586.1"/>
    </source>
</evidence>
<dbReference type="EMBL" id="NJGD01000003">
    <property type="protein sequence ID" value="PJR15586.1"/>
    <property type="molecule type" value="Genomic_DNA"/>
</dbReference>
<dbReference type="InterPro" id="IPR000387">
    <property type="entry name" value="Tyr_Pase_dom"/>
</dbReference>
<dbReference type="InterPro" id="IPR020422">
    <property type="entry name" value="TYR_PHOSPHATASE_DUAL_dom"/>
</dbReference>
<comment type="caution">
    <text evidence="2">The sequence shown here is derived from an EMBL/GenBank/DDBJ whole genome shotgun (WGS) entry which is preliminary data.</text>
</comment>
<accession>A0A2J0Z4V8</accession>